<evidence type="ECO:0000313" key="3">
    <source>
        <dbReference type="Proteomes" id="UP000001514"/>
    </source>
</evidence>
<dbReference type="Gene3D" id="1.10.3460.10">
    <property type="entry name" value="Chlorophyll a/b binding protein domain"/>
    <property type="match status" value="1"/>
</dbReference>
<feature type="compositionally biased region" description="Low complexity" evidence="1">
    <location>
        <begin position="1"/>
        <end position="14"/>
    </location>
</feature>
<dbReference type="InterPro" id="IPR053091">
    <property type="entry name" value="PSII_Assembly/Photoprotect-Rel"/>
</dbReference>
<dbReference type="GeneID" id="9663363"/>
<keyword evidence="3" id="KW-1185">Reference proteome</keyword>
<feature type="compositionally biased region" description="Low complexity" evidence="1">
    <location>
        <begin position="45"/>
        <end position="61"/>
    </location>
</feature>
<dbReference type="eggNOG" id="ENOG502RXUG">
    <property type="taxonomic scope" value="Eukaryota"/>
</dbReference>
<dbReference type="PANTHER" id="PTHR37752">
    <property type="entry name" value="OS02G0610700 PROTEIN"/>
    <property type="match status" value="1"/>
</dbReference>
<feature type="region of interest" description="Disordered" evidence="1">
    <location>
        <begin position="1"/>
        <end position="96"/>
    </location>
</feature>
<evidence type="ECO:0000313" key="2">
    <source>
        <dbReference type="EMBL" id="EFJ05413.1"/>
    </source>
</evidence>
<protein>
    <submittedName>
        <fullName evidence="2">LHC-related protein</fullName>
    </submittedName>
</protein>
<dbReference type="PANTHER" id="PTHR37752:SF1">
    <property type="entry name" value="OS02G0610700 PROTEIN"/>
    <property type="match status" value="1"/>
</dbReference>
<feature type="compositionally biased region" description="Pro residues" evidence="1">
    <location>
        <begin position="62"/>
        <end position="89"/>
    </location>
</feature>
<dbReference type="KEGG" id="smo:SELMODRAFT_187474"/>
<dbReference type="SUPFAM" id="SSF103511">
    <property type="entry name" value="Chlorophyll a-b binding protein"/>
    <property type="match status" value="1"/>
</dbReference>
<organism evidence="3">
    <name type="scientific">Selaginella moellendorffii</name>
    <name type="common">Spikemoss</name>
    <dbReference type="NCBI Taxonomy" id="88036"/>
    <lineage>
        <taxon>Eukaryota</taxon>
        <taxon>Viridiplantae</taxon>
        <taxon>Streptophyta</taxon>
        <taxon>Embryophyta</taxon>
        <taxon>Tracheophyta</taxon>
        <taxon>Lycopodiopsida</taxon>
        <taxon>Selaginellales</taxon>
        <taxon>Selaginellaceae</taxon>
        <taxon>Selaginella</taxon>
    </lineage>
</organism>
<dbReference type="STRING" id="88036.D8TD38"/>
<dbReference type="HOGENOM" id="CLU_105635_0_0_1"/>
<dbReference type="AlphaFoldDB" id="D8TD38"/>
<dbReference type="Proteomes" id="UP000001514">
    <property type="component" value="Unassembled WGS sequence"/>
</dbReference>
<evidence type="ECO:0000256" key="1">
    <source>
        <dbReference type="SAM" id="MobiDB-lite"/>
    </source>
</evidence>
<gene>
    <name evidence="2" type="primary">OHP1_2</name>
    <name evidence="2" type="ORF">SELMODRAFT_187474</name>
</gene>
<dbReference type="OrthoDB" id="2019915at2759"/>
<dbReference type="OMA" id="MQEYFRQ"/>
<dbReference type="InParanoid" id="D8TD38"/>
<dbReference type="Gramene" id="EFJ05413">
    <property type="protein sequence ID" value="EFJ05413"/>
    <property type="gene ID" value="SELMODRAFT_187474"/>
</dbReference>
<name>D8TD38_SELML</name>
<reference evidence="2 3" key="1">
    <citation type="journal article" date="2011" name="Science">
        <title>The Selaginella genome identifies genetic changes associated with the evolution of vascular plants.</title>
        <authorList>
            <person name="Banks J.A."/>
            <person name="Nishiyama T."/>
            <person name="Hasebe M."/>
            <person name="Bowman J.L."/>
            <person name="Gribskov M."/>
            <person name="dePamphilis C."/>
            <person name="Albert V.A."/>
            <person name="Aono N."/>
            <person name="Aoyama T."/>
            <person name="Ambrose B.A."/>
            <person name="Ashton N.W."/>
            <person name="Axtell M.J."/>
            <person name="Barker E."/>
            <person name="Barker M.S."/>
            <person name="Bennetzen J.L."/>
            <person name="Bonawitz N.D."/>
            <person name="Chapple C."/>
            <person name="Cheng C."/>
            <person name="Correa L.G."/>
            <person name="Dacre M."/>
            <person name="DeBarry J."/>
            <person name="Dreyer I."/>
            <person name="Elias M."/>
            <person name="Engstrom E.M."/>
            <person name="Estelle M."/>
            <person name="Feng L."/>
            <person name="Finet C."/>
            <person name="Floyd S.K."/>
            <person name="Frommer W.B."/>
            <person name="Fujita T."/>
            <person name="Gramzow L."/>
            <person name="Gutensohn M."/>
            <person name="Harholt J."/>
            <person name="Hattori M."/>
            <person name="Heyl A."/>
            <person name="Hirai T."/>
            <person name="Hiwatashi Y."/>
            <person name="Ishikawa M."/>
            <person name="Iwata M."/>
            <person name="Karol K.G."/>
            <person name="Koehler B."/>
            <person name="Kolukisaoglu U."/>
            <person name="Kubo M."/>
            <person name="Kurata T."/>
            <person name="Lalonde S."/>
            <person name="Li K."/>
            <person name="Li Y."/>
            <person name="Litt A."/>
            <person name="Lyons E."/>
            <person name="Manning G."/>
            <person name="Maruyama T."/>
            <person name="Michael T.P."/>
            <person name="Mikami K."/>
            <person name="Miyazaki S."/>
            <person name="Morinaga S."/>
            <person name="Murata T."/>
            <person name="Mueller-Roeber B."/>
            <person name="Nelson D.R."/>
            <person name="Obara M."/>
            <person name="Oguri Y."/>
            <person name="Olmstead R.G."/>
            <person name="Onodera N."/>
            <person name="Petersen B.L."/>
            <person name="Pils B."/>
            <person name="Prigge M."/>
            <person name="Rensing S.A."/>
            <person name="Riano-Pachon D.M."/>
            <person name="Roberts A.W."/>
            <person name="Sato Y."/>
            <person name="Scheller H.V."/>
            <person name="Schulz B."/>
            <person name="Schulz C."/>
            <person name="Shakirov E.V."/>
            <person name="Shibagaki N."/>
            <person name="Shinohara N."/>
            <person name="Shippen D.E."/>
            <person name="Soerensen I."/>
            <person name="Sotooka R."/>
            <person name="Sugimoto N."/>
            <person name="Sugita M."/>
            <person name="Sumikawa N."/>
            <person name="Tanurdzic M."/>
            <person name="Theissen G."/>
            <person name="Ulvskov P."/>
            <person name="Wakazuki S."/>
            <person name="Weng J.K."/>
            <person name="Willats W.W."/>
            <person name="Wipf D."/>
            <person name="Wolf P.G."/>
            <person name="Yang L."/>
            <person name="Zimmer A.D."/>
            <person name="Zhu Q."/>
            <person name="Mitros T."/>
            <person name="Hellsten U."/>
            <person name="Loque D."/>
            <person name="Otillar R."/>
            <person name="Salamov A."/>
            <person name="Schmutz J."/>
            <person name="Shapiro H."/>
            <person name="Lindquist E."/>
            <person name="Lucas S."/>
            <person name="Rokhsar D."/>
            <person name="Grigoriev I.V."/>
        </authorList>
    </citation>
    <scope>NUCLEOTIDE SEQUENCE [LARGE SCALE GENOMIC DNA]</scope>
</reference>
<sequence>MALFVPSPSSSSSSTHGWKRFQSPSRSRSIVQVRASSSSPPPDSPGSTPLRRPGAPSTVKPAPSPSPSPSPSPDTPAPSPPPAPAPAPANPIAAATGFESGVTVEFQRQRAKELQEYFLDRKFQRQAEEGQIFGWSRKNEVGNGRWAMFGIAVGLLTEFATGSSIVDQLRIVVANLGIADFD</sequence>
<dbReference type="FunCoup" id="D8TD38">
    <property type="interactions" value="1891"/>
</dbReference>
<accession>D8TD38</accession>
<dbReference type="EMBL" id="GL377726">
    <property type="protein sequence ID" value="EFJ05413.1"/>
    <property type="molecule type" value="Genomic_DNA"/>
</dbReference>
<proteinExistence type="predicted"/>